<keyword evidence="2" id="KW-0812">Transmembrane</keyword>
<evidence type="ECO:0000256" key="2">
    <source>
        <dbReference type="SAM" id="Phobius"/>
    </source>
</evidence>
<dbReference type="Proteomes" id="UP000777438">
    <property type="component" value="Unassembled WGS sequence"/>
</dbReference>
<gene>
    <name evidence="3" type="ORF">B0T10DRAFT_456283</name>
</gene>
<dbReference type="EMBL" id="JAGPYM010000004">
    <property type="protein sequence ID" value="KAH6896041.1"/>
    <property type="molecule type" value="Genomic_DNA"/>
</dbReference>
<feature type="transmembrane region" description="Helical" evidence="2">
    <location>
        <begin position="12"/>
        <end position="34"/>
    </location>
</feature>
<keyword evidence="4" id="KW-1185">Reference proteome</keyword>
<accession>A0A9P8WDA0</accession>
<comment type="caution">
    <text evidence="3">The sequence shown here is derived from an EMBL/GenBank/DDBJ whole genome shotgun (WGS) entry which is preliminary data.</text>
</comment>
<proteinExistence type="predicted"/>
<keyword evidence="2" id="KW-1133">Transmembrane helix</keyword>
<evidence type="ECO:0000256" key="1">
    <source>
        <dbReference type="SAM" id="MobiDB-lite"/>
    </source>
</evidence>
<feature type="region of interest" description="Disordered" evidence="1">
    <location>
        <begin position="121"/>
        <end position="145"/>
    </location>
</feature>
<sequence length="145" mass="15356">MEHWMDNELKVFPLRIWLIGYAVRAVIVLQAVALGDAVNLGVVRAVPVHGGGGCIDGTGGSVCESAGPNRTWNRADSFAHLLLPAGRCYRTCHDGASLGTRGSLLGAEGLFFASRNPTPCTRRVGGHTSKVTANEQPGRPHSELP</sequence>
<keyword evidence="2" id="KW-0472">Membrane</keyword>
<name>A0A9P8WDA0_9HYPO</name>
<reference evidence="3 4" key="1">
    <citation type="journal article" date="2021" name="Nat. Commun.">
        <title>Genetic determinants of endophytism in the Arabidopsis root mycobiome.</title>
        <authorList>
            <person name="Mesny F."/>
            <person name="Miyauchi S."/>
            <person name="Thiergart T."/>
            <person name="Pickel B."/>
            <person name="Atanasova L."/>
            <person name="Karlsson M."/>
            <person name="Huettel B."/>
            <person name="Barry K.W."/>
            <person name="Haridas S."/>
            <person name="Chen C."/>
            <person name="Bauer D."/>
            <person name="Andreopoulos W."/>
            <person name="Pangilinan J."/>
            <person name="LaButti K."/>
            <person name="Riley R."/>
            <person name="Lipzen A."/>
            <person name="Clum A."/>
            <person name="Drula E."/>
            <person name="Henrissat B."/>
            <person name="Kohler A."/>
            <person name="Grigoriev I.V."/>
            <person name="Martin F.M."/>
            <person name="Hacquard S."/>
        </authorList>
    </citation>
    <scope>NUCLEOTIDE SEQUENCE [LARGE SCALE GENOMIC DNA]</scope>
    <source>
        <strain evidence="3 4">MPI-CAGE-CH-0241</strain>
    </source>
</reference>
<organism evidence="3 4">
    <name type="scientific">Thelonectria olida</name>
    <dbReference type="NCBI Taxonomy" id="1576542"/>
    <lineage>
        <taxon>Eukaryota</taxon>
        <taxon>Fungi</taxon>
        <taxon>Dikarya</taxon>
        <taxon>Ascomycota</taxon>
        <taxon>Pezizomycotina</taxon>
        <taxon>Sordariomycetes</taxon>
        <taxon>Hypocreomycetidae</taxon>
        <taxon>Hypocreales</taxon>
        <taxon>Nectriaceae</taxon>
        <taxon>Thelonectria</taxon>
    </lineage>
</organism>
<evidence type="ECO:0000313" key="3">
    <source>
        <dbReference type="EMBL" id="KAH6896041.1"/>
    </source>
</evidence>
<dbReference type="AlphaFoldDB" id="A0A9P8WDA0"/>
<evidence type="ECO:0000313" key="4">
    <source>
        <dbReference type="Proteomes" id="UP000777438"/>
    </source>
</evidence>
<protein>
    <submittedName>
        <fullName evidence="3">Uncharacterized protein</fullName>
    </submittedName>
</protein>